<dbReference type="PROSITE" id="PS51257">
    <property type="entry name" value="PROKAR_LIPOPROTEIN"/>
    <property type="match status" value="1"/>
</dbReference>
<keyword evidence="2" id="KW-1185">Reference proteome</keyword>
<name>A0A365KBA0_9BACL</name>
<dbReference type="EMBL" id="QLZQ01000001">
    <property type="protein sequence ID" value="RAZ69601.1"/>
    <property type="molecule type" value="Genomic_DNA"/>
</dbReference>
<proteinExistence type="predicted"/>
<sequence>MGVGTIKKLIGLLIISSVLLAGCGSLQGTVAEKAEASFILEVSSDDSRQPPSEEIHLTDHTVFSGAINTFEELEVGDRVEVAPFNTSPEIPYFLAARVIVE</sequence>
<evidence type="ECO:0000313" key="2">
    <source>
        <dbReference type="Proteomes" id="UP000251869"/>
    </source>
</evidence>
<gene>
    <name evidence="1" type="ORF">DP119_02785</name>
</gene>
<organism evidence="1 2">
    <name type="scientific">Planococcus maitriensis</name>
    <dbReference type="NCBI Taxonomy" id="221799"/>
    <lineage>
        <taxon>Bacteria</taxon>
        <taxon>Bacillati</taxon>
        <taxon>Bacillota</taxon>
        <taxon>Bacilli</taxon>
        <taxon>Bacillales</taxon>
        <taxon>Caryophanaceae</taxon>
        <taxon>Planococcus</taxon>
    </lineage>
</organism>
<evidence type="ECO:0000313" key="1">
    <source>
        <dbReference type="EMBL" id="RAZ69601.1"/>
    </source>
</evidence>
<comment type="caution">
    <text evidence="1">The sequence shown here is derived from an EMBL/GenBank/DDBJ whole genome shotgun (WGS) entry which is preliminary data.</text>
</comment>
<evidence type="ECO:0008006" key="3">
    <source>
        <dbReference type="Google" id="ProtNLM"/>
    </source>
</evidence>
<dbReference type="Proteomes" id="UP000251869">
    <property type="component" value="Unassembled WGS sequence"/>
</dbReference>
<protein>
    <recommendedName>
        <fullName evidence="3">DUF3221 domain-containing protein</fullName>
    </recommendedName>
</protein>
<reference evidence="1 2" key="1">
    <citation type="submission" date="2018-06" db="EMBL/GenBank/DDBJ databases">
        <title>The draft genome sequences of strains SCU63 and S1.</title>
        <authorList>
            <person name="Gan L."/>
        </authorList>
    </citation>
    <scope>NUCLEOTIDE SEQUENCE [LARGE SCALE GENOMIC DNA]</scope>
    <source>
        <strain evidence="1 2">S1</strain>
    </source>
</reference>
<accession>A0A365KBA0</accession>
<dbReference type="AlphaFoldDB" id="A0A365KBA0"/>